<evidence type="ECO:0000256" key="4">
    <source>
        <dbReference type="ARBA" id="ARBA00023136"/>
    </source>
</evidence>
<keyword evidence="3 6" id="KW-1133">Transmembrane helix</keyword>
<protein>
    <recommendedName>
        <fullName evidence="8">LrgB-like protein</fullName>
    </recommendedName>
</protein>
<feature type="transmembrane region" description="Helical" evidence="6">
    <location>
        <begin position="148"/>
        <end position="174"/>
    </location>
</feature>
<dbReference type="InterPro" id="IPR007300">
    <property type="entry name" value="CidB/LrgB"/>
</dbReference>
<comment type="subcellular location">
    <subcellularLocation>
        <location evidence="1">Membrane</location>
        <topology evidence="1">Multi-pass membrane protein</topology>
    </subcellularLocation>
</comment>
<evidence type="ECO:0000256" key="5">
    <source>
        <dbReference type="SAM" id="MobiDB-lite"/>
    </source>
</evidence>
<reference evidence="7" key="1">
    <citation type="submission" date="2015-01" db="EMBL/GenBank/DDBJ databases">
        <authorList>
            <person name="Durling Mikael"/>
        </authorList>
    </citation>
    <scope>NUCLEOTIDE SEQUENCE</scope>
</reference>
<feature type="transmembrane region" description="Helical" evidence="6">
    <location>
        <begin position="312"/>
        <end position="330"/>
    </location>
</feature>
<feature type="transmembrane region" description="Helical" evidence="6">
    <location>
        <begin position="32"/>
        <end position="54"/>
    </location>
</feature>
<evidence type="ECO:0008006" key="8">
    <source>
        <dbReference type="Google" id="ProtNLM"/>
    </source>
</evidence>
<feature type="transmembrane region" description="Helical" evidence="6">
    <location>
        <begin position="405"/>
        <end position="427"/>
    </location>
</feature>
<evidence type="ECO:0000313" key="7">
    <source>
        <dbReference type="EMBL" id="CEO50536.1"/>
    </source>
</evidence>
<evidence type="ECO:0000256" key="2">
    <source>
        <dbReference type="ARBA" id="ARBA00022692"/>
    </source>
</evidence>
<feature type="transmembrane region" description="Helical" evidence="6">
    <location>
        <begin position="585"/>
        <end position="606"/>
    </location>
</feature>
<dbReference type="Pfam" id="PF04172">
    <property type="entry name" value="LrgB"/>
    <property type="match status" value="1"/>
</dbReference>
<evidence type="ECO:0000256" key="1">
    <source>
        <dbReference type="ARBA" id="ARBA00004141"/>
    </source>
</evidence>
<keyword evidence="2 6" id="KW-0812">Transmembrane</keyword>
<dbReference type="EMBL" id="CDPU01000019">
    <property type="protein sequence ID" value="CEO50536.1"/>
    <property type="molecule type" value="Genomic_DNA"/>
</dbReference>
<feature type="transmembrane region" description="Helical" evidence="6">
    <location>
        <begin position="249"/>
        <end position="269"/>
    </location>
</feature>
<name>A0A0B7K742_BIOOC</name>
<organism evidence="7">
    <name type="scientific">Bionectria ochroleuca</name>
    <name type="common">Gliocladium roseum</name>
    <dbReference type="NCBI Taxonomy" id="29856"/>
    <lineage>
        <taxon>Eukaryota</taxon>
        <taxon>Fungi</taxon>
        <taxon>Dikarya</taxon>
        <taxon>Ascomycota</taxon>
        <taxon>Pezizomycotina</taxon>
        <taxon>Sordariomycetes</taxon>
        <taxon>Hypocreomycetidae</taxon>
        <taxon>Hypocreales</taxon>
        <taxon>Bionectriaceae</taxon>
        <taxon>Clonostachys</taxon>
    </lineage>
</organism>
<gene>
    <name evidence="7" type="ORF">BN869_000006594_1</name>
</gene>
<dbReference type="GO" id="GO:0016020">
    <property type="term" value="C:membrane"/>
    <property type="evidence" value="ECO:0007669"/>
    <property type="project" value="UniProtKB-SubCell"/>
</dbReference>
<feature type="compositionally biased region" description="Low complexity" evidence="5">
    <location>
        <begin position="510"/>
        <end position="526"/>
    </location>
</feature>
<keyword evidence="4 6" id="KW-0472">Membrane</keyword>
<accession>A0A0B7K742</accession>
<evidence type="ECO:0000256" key="3">
    <source>
        <dbReference type="ARBA" id="ARBA00022989"/>
    </source>
</evidence>
<dbReference type="PANTHER" id="PTHR30249">
    <property type="entry name" value="PUTATIVE SEROTONIN TRANSPORTER"/>
    <property type="match status" value="1"/>
</dbReference>
<sequence length="618" mass="66458">MTTLTPPAPDTGPVVSIVWRSRFRAAISEITAILYVLVLFLASELIIWGISLALAPAKIEYFSSILSMVLVFAIMTGITTVLPSSDPFYQQMMKPKVRGTIPMHHHDPELETDSRIFKIDFVNSHLGIGFPVPIVMLDPENVLNAEEIARIICVCVITNLISWITCFAVACCVLKLAIRSCSFTACGRLGSNETQTENRARWGAEATNQPKEETEGISEPANGTRPRTPAIDLSAELAKTKSPLWDSAVASYPILLPALVALVVGTPIAAKLRDHRVLDICILLCLWTTSVKSQRGFKVSRICSGSPRIKRMLTTIMNPVLLTTLLMIAYTRSKAAATINMSLTDLLHQFSFGTPLYAIWTSAVMKTLLTGNPTRNFGAGDAALAFLECGIVVWGFKLYENRRQVFSLNGLLITILATLAAAFNVFLGVRIGRLVGLEPAEALAFAARCTTLALARPIMASLQGNSAVNAALVVTNGILGQLMCPYLVGLLDVKDCSDTVENQESSGYTSPQENSAEASSSESQAPLMIEPKPQDEPESPTTPTIRLGDQEIVGTSPATTALNFTIGANAAAMGVAYLLEIRSPAAAFAVLSMIVYGVMTVVFATVEPMRSAVITLAA</sequence>
<feature type="region of interest" description="Disordered" evidence="5">
    <location>
        <begin position="197"/>
        <end position="225"/>
    </location>
</feature>
<feature type="region of interest" description="Disordered" evidence="5">
    <location>
        <begin position="501"/>
        <end position="546"/>
    </location>
</feature>
<proteinExistence type="predicted"/>
<dbReference type="AlphaFoldDB" id="A0A0B7K742"/>
<evidence type="ECO:0000256" key="6">
    <source>
        <dbReference type="SAM" id="Phobius"/>
    </source>
</evidence>
<feature type="transmembrane region" description="Helical" evidence="6">
    <location>
        <begin position="61"/>
        <end position="82"/>
    </location>
</feature>
<dbReference type="PANTHER" id="PTHR30249:SF0">
    <property type="entry name" value="PLASTIDAL GLYCOLATE_GLYCERATE TRANSLOCATOR 1, CHLOROPLASTIC"/>
    <property type="match status" value="1"/>
</dbReference>